<keyword evidence="4 9" id="KW-0812">Transmembrane</keyword>
<comment type="caution">
    <text evidence="11">The sequence shown here is derived from an EMBL/GenBank/DDBJ whole genome shotgun (WGS) entry which is preliminary data.</text>
</comment>
<dbReference type="InterPro" id="IPR032823">
    <property type="entry name" value="BCA_ABC_TP_C"/>
</dbReference>
<feature type="transmembrane region" description="Helical" evidence="9">
    <location>
        <begin position="151"/>
        <end position="169"/>
    </location>
</feature>
<dbReference type="InterPro" id="IPR027417">
    <property type="entry name" value="P-loop_NTPase"/>
</dbReference>
<evidence type="ECO:0000313" key="12">
    <source>
        <dbReference type="Proteomes" id="UP001279553"/>
    </source>
</evidence>
<dbReference type="EMBL" id="JAWXYB010000018">
    <property type="protein sequence ID" value="MDX5929823.1"/>
    <property type="molecule type" value="Genomic_DNA"/>
</dbReference>
<keyword evidence="3" id="KW-1003">Cell membrane</keyword>
<dbReference type="AlphaFoldDB" id="A0AAW9DN03"/>
<protein>
    <submittedName>
        <fullName evidence="11">Branched-chain amino acid ABC transporter ATP-binding protein/permease</fullName>
    </submittedName>
</protein>
<evidence type="ECO:0000256" key="7">
    <source>
        <dbReference type="ARBA" id="ARBA00022989"/>
    </source>
</evidence>
<proteinExistence type="predicted"/>
<feature type="transmembrane region" description="Helical" evidence="9">
    <location>
        <begin position="202"/>
        <end position="220"/>
    </location>
</feature>
<dbReference type="FunFam" id="3.40.50.300:FF:000421">
    <property type="entry name" value="Branched-chain amino acid ABC transporter ATP-binding protein"/>
    <property type="match status" value="1"/>
</dbReference>
<dbReference type="Proteomes" id="UP001279553">
    <property type="component" value="Unassembled WGS sequence"/>
</dbReference>
<dbReference type="GO" id="GO:0005886">
    <property type="term" value="C:plasma membrane"/>
    <property type="evidence" value="ECO:0007669"/>
    <property type="project" value="UniProtKB-SubCell"/>
</dbReference>
<dbReference type="PROSITE" id="PS50893">
    <property type="entry name" value="ABC_TRANSPORTER_2"/>
    <property type="match status" value="1"/>
</dbReference>
<dbReference type="PANTHER" id="PTHR30482">
    <property type="entry name" value="HIGH-AFFINITY BRANCHED-CHAIN AMINO ACID TRANSPORT SYSTEM PERMEASE"/>
    <property type="match status" value="1"/>
</dbReference>
<evidence type="ECO:0000256" key="9">
    <source>
        <dbReference type="SAM" id="Phobius"/>
    </source>
</evidence>
<keyword evidence="6 11" id="KW-0067">ATP-binding</keyword>
<dbReference type="GO" id="GO:0016887">
    <property type="term" value="F:ATP hydrolysis activity"/>
    <property type="evidence" value="ECO:0007669"/>
    <property type="project" value="InterPro"/>
</dbReference>
<evidence type="ECO:0000256" key="8">
    <source>
        <dbReference type="ARBA" id="ARBA00023136"/>
    </source>
</evidence>
<accession>A0AAW9DN03</accession>
<keyword evidence="2" id="KW-0813">Transport</keyword>
<gene>
    <name evidence="11" type="ORF">SIL87_03490</name>
</gene>
<organism evidence="11 12">
    <name type="scientific">Acidiphilium acidophilum</name>
    <name type="common">Thiobacillus acidophilus</name>
    <dbReference type="NCBI Taxonomy" id="76588"/>
    <lineage>
        <taxon>Bacteria</taxon>
        <taxon>Pseudomonadati</taxon>
        <taxon>Pseudomonadota</taxon>
        <taxon>Alphaproteobacteria</taxon>
        <taxon>Acetobacterales</taxon>
        <taxon>Acidocellaceae</taxon>
        <taxon>Acidiphilium</taxon>
    </lineage>
</organism>
<dbReference type="Gene3D" id="3.40.50.300">
    <property type="entry name" value="P-loop containing nucleotide triphosphate hydrolases"/>
    <property type="match status" value="1"/>
</dbReference>
<feature type="transmembrane region" description="Helical" evidence="9">
    <location>
        <begin position="251"/>
        <end position="270"/>
    </location>
</feature>
<evidence type="ECO:0000259" key="10">
    <source>
        <dbReference type="PROSITE" id="PS50893"/>
    </source>
</evidence>
<dbReference type="InterPro" id="IPR003593">
    <property type="entry name" value="AAA+_ATPase"/>
</dbReference>
<dbReference type="SUPFAM" id="SSF52540">
    <property type="entry name" value="P-loop containing nucleoside triphosphate hydrolases"/>
    <property type="match status" value="1"/>
</dbReference>
<feature type="transmembrane region" description="Helical" evidence="9">
    <location>
        <begin position="97"/>
        <end position="118"/>
    </location>
</feature>
<dbReference type="CDD" id="cd03219">
    <property type="entry name" value="ABC_Mj1267_LivG_branched"/>
    <property type="match status" value="1"/>
</dbReference>
<dbReference type="PANTHER" id="PTHR30482:SF10">
    <property type="entry name" value="HIGH-AFFINITY BRANCHED-CHAIN AMINO ACID TRANSPORT PROTEIN BRAE"/>
    <property type="match status" value="1"/>
</dbReference>
<comment type="subcellular location">
    <subcellularLocation>
        <location evidence="1">Cell membrane</location>
        <topology evidence="1">Multi-pass membrane protein</topology>
    </subcellularLocation>
</comment>
<sequence length="665" mass="70622">MKRLGLRRLADLPPRARQALFAALLIVLLAFPFLDTGQANIDIAANCCAYAALALGLNIVVGFTGLLDLGYAAFFAIGAYAYGILNSYQLHPPWSAAWQQLAAIGFVTKLGVGAAATVHFIVPFWVMLPVSAVIAAGFGVAFGAPTLRLKGDYLAIVTLGFGEIVPIVARNWTWLTNGAEGLNGVGPPSVLGHSFGIDSTPYYYVGLALVLFLLFVSLRLKPSRIGRAWMAVREDEIAASAMGIHTTRLKLLAFAMGAGFAGMTGTFYIAKLQTATPDMFDLPVSIMVLVMIVLGGLGSVWGAIIGAVLLQLLQAWFLPELSVVVQSLGTALRSPFLSNLQLTSASELIFGIILVTMMLYRRDGLVPATRNEVKLSFAQQDAAVSRGSAPAVARLSAAAAKAAIAGPPAALAVRDLTVRFGGLVALKSVSLDVPAGGVVAVIGPNGSGKSTLFNSITGLVTPSGGSVEFAGQELLGRRPDQILRYGVARTFQNIRLFPNLTVMENVLIGQHSHLAAGPASIVLGLPHVRAEEREAREFVLELLGLFGNRLIPRIDQGVAQLSYANRRRVEIARALAARPRLLMLDEPTAGMNPAESLELAEQIAGFRKLGLTVLLVEHKLDVVTRLADNVVVLDYGEKLAEGPADEVRRNEAVIEAYIGRGTVHA</sequence>
<dbReference type="SMART" id="SM00382">
    <property type="entry name" value="AAA"/>
    <property type="match status" value="1"/>
</dbReference>
<dbReference type="InterPro" id="IPR043428">
    <property type="entry name" value="LivM-like"/>
</dbReference>
<dbReference type="Pfam" id="PF12399">
    <property type="entry name" value="BCA_ABC_TP_C"/>
    <property type="match status" value="1"/>
</dbReference>
<keyword evidence="8 9" id="KW-0472">Membrane</keyword>
<evidence type="ECO:0000256" key="6">
    <source>
        <dbReference type="ARBA" id="ARBA00022840"/>
    </source>
</evidence>
<feature type="domain" description="ABC transporter" evidence="10">
    <location>
        <begin position="411"/>
        <end position="660"/>
    </location>
</feature>
<feature type="transmembrane region" description="Helical" evidence="9">
    <location>
        <begin position="342"/>
        <end position="360"/>
    </location>
</feature>
<name>A0AAW9DN03_ACIAO</name>
<reference evidence="11 12" key="1">
    <citation type="submission" date="2023-11" db="EMBL/GenBank/DDBJ databases">
        <title>MicrobeMod: A computational toolkit for identifying prokaryotic methylation and restriction-modification with nanopore sequencing.</title>
        <authorList>
            <person name="Crits-Christoph A."/>
            <person name="Kang S.C."/>
            <person name="Lee H."/>
            <person name="Ostrov N."/>
        </authorList>
    </citation>
    <scope>NUCLEOTIDE SEQUENCE [LARGE SCALE GENOMIC DNA]</scope>
    <source>
        <strain evidence="11 12">DSMZ 700</strain>
    </source>
</reference>
<feature type="transmembrane region" description="Helical" evidence="9">
    <location>
        <begin position="124"/>
        <end position="144"/>
    </location>
</feature>
<evidence type="ECO:0000256" key="3">
    <source>
        <dbReference type="ARBA" id="ARBA00022475"/>
    </source>
</evidence>
<evidence type="ECO:0000256" key="1">
    <source>
        <dbReference type="ARBA" id="ARBA00004651"/>
    </source>
</evidence>
<evidence type="ECO:0000256" key="2">
    <source>
        <dbReference type="ARBA" id="ARBA00022448"/>
    </source>
</evidence>
<keyword evidence="5" id="KW-0547">Nucleotide-binding</keyword>
<dbReference type="Pfam" id="PF02653">
    <property type="entry name" value="BPD_transp_2"/>
    <property type="match status" value="1"/>
</dbReference>
<dbReference type="InterPro" id="IPR003439">
    <property type="entry name" value="ABC_transporter-like_ATP-bd"/>
</dbReference>
<dbReference type="RefSeq" id="WP_319612815.1">
    <property type="nucleotide sequence ID" value="NZ_JAWXYB010000018.1"/>
</dbReference>
<feature type="transmembrane region" description="Helical" evidence="9">
    <location>
        <begin position="59"/>
        <end position="85"/>
    </location>
</feature>
<feature type="transmembrane region" description="Helical" evidence="9">
    <location>
        <begin position="282"/>
        <end position="310"/>
    </location>
</feature>
<evidence type="ECO:0000256" key="5">
    <source>
        <dbReference type="ARBA" id="ARBA00022741"/>
    </source>
</evidence>
<evidence type="ECO:0000256" key="4">
    <source>
        <dbReference type="ARBA" id="ARBA00022692"/>
    </source>
</evidence>
<dbReference type="InterPro" id="IPR001851">
    <property type="entry name" value="ABC_transp_permease"/>
</dbReference>
<dbReference type="CDD" id="cd06581">
    <property type="entry name" value="TM_PBP1_LivM_like"/>
    <property type="match status" value="1"/>
</dbReference>
<keyword evidence="7 9" id="KW-1133">Transmembrane helix</keyword>
<dbReference type="GO" id="GO:0015658">
    <property type="term" value="F:branched-chain amino acid transmembrane transporter activity"/>
    <property type="evidence" value="ECO:0007669"/>
    <property type="project" value="InterPro"/>
</dbReference>
<dbReference type="GO" id="GO:0005524">
    <property type="term" value="F:ATP binding"/>
    <property type="evidence" value="ECO:0007669"/>
    <property type="project" value="UniProtKB-KW"/>
</dbReference>
<keyword evidence="12" id="KW-1185">Reference proteome</keyword>
<dbReference type="Pfam" id="PF00005">
    <property type="entry name" value="ABC_tran"/>
    <property type="match status" value="1"/>
</dbReference>
<evidence type="ECO:0000313" key="11">
    <source>
        <dbReference type="EMBL" id="MDX5929823.1"/>
    </source>
</evidence>